<accession>A0AAD8YDE5</accession>
<protein>
    <submittedName>
        <fullName evidence="1">Uncharacterized protein</fullName>
    </submittedName>
</protein>
<proteinExistence type="predicted"/>
<sequence length="94" mass="10521">MDFAHDSALRCVHFPPGGDTIIIGGVNPQSYNEGLPNARRERGGMQGGGMSFHLRLWDFSLDAVLNPCTEHRPTLLEVDGVVLRWEVAYRMRVI</sequence>
<gene>
    <name evidence="1" type="ORF">QTG54_005345</name>
</gene>
<evidence type="ECO:0000313" key="1">
    <source>
        <dbReference type="EMBL" id="KAK1743748.1"/>
    </source>
</evidence>
<dbReference type="AlphaFoldDB" id="A0AAD8YDE5"/>
<name>A0AAD8YDE5_9STRA</name>
<evidence type="ECO:0000313" key="2">
    <source>
        <dbReference type="Proteomes" id="UP001224775"/>
    </source>
</evidence>
<reference evidence="1" key="1">
    <citation type="submission" date="2023-06" db="EMBL/GenBank/DDBJ databases">
        <title>Survivors Of The Sea: Transcriptome response of Skeletonema marinoi to long-term dormancy.</title>
        <authorList>
            <person name="Pinder M.I.M."/>
            <person name="Kourtchenko O."/>
            <person name="Robertson E.K."/>
            <person name="Larsson T."/>
            <person name="Maumus F."/>
            <person name="Osuna-Cruz C.M."/>
            <person name="Vancaester E."/>
            <person name="Stenow R."/>
            <person name="Vandepoele K."/>
            <person name="Ploug H."/>
            <person name="Bruchert V."/>
            <person name="Godhe A."/>
            <person name="Topel M."/>
        </authorList>
    </citation>
    <scope>NUCLEOTIDE SEQUENCE</scope>
    <source>
        <strain evidence="1">R05AC</strain>
    </source>
</reference>
<keyword evidence="2" id="KW-1185">Reference proteome</keyword>
<organism evidence="1 2">
    <name type="scientific">Skeletonema marinoi</name>
    <dbReference type="NCBI Taxonomy" id="267567"/>
    <lineage>
        <taxon>Eukaryota</taxon>
        <taxon>Sar</taxon>
        <taxon>Stramenopiles</taxon>
        <taxon>Ochrophyta</taxon>
        <taxon>Bacillariophyta</taxon>
        <taxon>Coscinodiscophyceae</taxon>
        <taxon>Thalassiosirophycidae</taxon>
        <taxon>Thalassiosirales</taxon>
        <taxon>Skeletonemataceae</taxon>
        <taxon>Skeletonema</taxon>
        <taxon>Skeletonema marinoi-dohrnii complex</taxon>
    </lineage>
</organism>
<dbReference type="EMBL" id="JATAAI010000008">
    <property type="protein sequence ID" value="KAK1743748.1"/>
    <property type="molecule type" value="Genomic_DNA"/>
</dbReference>
<dbReference type="Proteomes" id="UP001224775">
    <property type="component" value="Unassembled WGS sequence"/>
</dbReference>
<comment type="caution">
    <text evidence="1">The sequence shown here is derived from an EMBL/GenBank/DDBJ whole genome shotgun (WGS) entry which is preliminary data.</text>
</comment>